<dbReference type="AlphaFoldDB" id="A0A8D8B851"/>
<organism evidence="1">
    <name type="scientific">Culex pipiens</name>
    <name type="common">House mosquito</name>
    <dbReference type="NCBI Taxonomy" id="7175"/>
    <lineage>
        <taxon>Eukaryota</taxon>
        <taxon>Metazoa</taxon>
        <taxon>Ecdysozoa</taxon>
        <taxon>Arthropoda</taxon>
        <taxon>Hexapoda</taxon>
        <taxon>Insecta</taxon>
        <taxon>Pterygota</taxon>
        <taxon>Neoptera</taxon>
        <taxon>Endopterygota</taxon>
        <taxon>Diptera</taxon>
        <taxon>Nematocera</taxon>
        <taxon>Culicoidea</taxon>
        <taxon>Culicidae</taxon>
        <taxon>Culicinae</taxon>
        <taxon>Culicini</taxon>
        <taxon>Culex</taxon>
        <taxon>Culex</taxon>
    </lineage>
</organism>
<protein>
    <submittedName>
        <fullName evidence="1">(northern house mosquito) hypothetical protein</fullName>
    </submittedName>
</protein>
<proteinExistence type="predicted"/>
<accession>A0A8D8B851</accession>
<sequence length="242" mass="27471">MSSSNGEPRSEMGLNDSDADLSWVKSSRLISSSATSSSHMGDSEWDRDLERTIEGDLRLTGEGLLIGECRLAGEDRLAGGEMCRLCGLGDRVRDRRTLRAGGESLRWLLRRAGLRSRVYRRGDLDSERRRRLLCEMGRDSRALEIGLSLRRDLGDGERRLARTGDRDRRPREVDRPRGDRDLCRLFRRGDRDIRRLATRQYCVGRVMGDFDRERDLARSMIGGAGAGGMLSEPELTERVSWI</sequence>
<name>A0A8D8B851_CULPI</name>
<dbReference type="EMBL" id="HBUE01062769">
    <property type="protein sequence ID" value="CAG6469339.1"/>
    <property type="molecule type" value="Transcribed_RNA"/>
</dbReference>
<reference evidence="1" key="1">
    <citation type="submission" date="2021-05" db="EMBL/GenBank/DDBJ databases">
        <authorList>
            <person name="Alioto T."/>
            <person name="Alioto T."/>
            <person name="Gomez Garrido J."/>
        </authorList>
    </citation>
    <scope>NUCLEOTIDE SEQUENCE</scope>
</reference>
<evidence type="ECO:0000313" key="1">
    <source>
        <dbReference type="EMBL" id="CAG6469339.1"/>
    </source>
</evidence>